<reference evidence="4" key="1">
    <citation type="submission" date="2025-08" db="UniProtKB">
        <authorList>
            <consortium name="RefSeq"/>
        </authorList>
    </citation>
    <scope>IDENTIFICATION</scope>
    <source>
        <tissue evidence="4">Whole Larva</tissue>
    </source>
</reference>
<keyword evidence="1" id="KW-1133">Transmembrane helix</keyword>
<evidence type="ECO:0000313" key="3">
    <source>
        <dbReference type="Proteomes" id="UP000695000"/>
    </source>
</evidence>
<evidence type="ECO:0000313" key="4">
    <source>
        <dbReference type="RefSeq" id="XP_017781964.1"/>
    </source>
</evidence>
<proteinExistence type="predicted"/>
<accession>A0ABM1N564</accession>
<sequence>MFMKIIYLLLLMRIHFVFSHYCEFAWCNDETQDCCGDNKCCDKSLDLTFVWVGFLIAFLIITIIFIWHKWKNNQSKTDYKYHTLQTEPPQTI</sequence>
<evidence type="ECO:0000256" key="2">
    <source>
        <dbReference type="SAM" id="SignalP"/>
    </source>
</evidence>
<feature type="signal peptide" evidence="2">
    <location>
        <begin position="1"/>
        <end position="19"/>
    </location>
</feature>
<keyword evidence="2" id="KW-0732">Signal</keyword>
<organism evidence="3 4">
    <name type="scientific">Nicrophorus vespilloides</name>
    <name type="common">Boreal carrion beetle</name>
    <dbReference type="NCBI Taxonomy" id="110193"/>
    <lineage>
        <taxon>Eukaryota</taxon>
        <taxon>Metazoa</taxon>
        <taxon>Ecdysozoa</taxon>
        <taxon>Arthropoda</taxon>
        <taxon>Hexapoda</taxon>
        <taxon>Insecta</taxon>
        <taxon>Pterygota</taxon>
        <taxon>Neoptera</taxon>
        <taxon>Endopterygota</taxon>
        <taxon>Coleoptera</taxon>
        <taxon>Polyphaga</taxon>
        <taxon>Staphyliniformia</taxon>
        <taxon>Silphidae</taxon>
        <taxon>Nicrophorinae</taxon>
        <taxon>Nicrophorus</taxon>
    </lineage>
</organism>
<feature type="chain" id="PRO_5045313897" evidence="2">
    <location>
        <begin position="20"/>
        <end position="92"/>
    </location>
</feature>
<dbReference type="RefSeq" id="XP_017781964.1">
    <property type="nucleotide sequence ID" value="XM_017926475.1"/>
</dbReference>
<keyword evidence="3" id="KW-1185">Reference proteome</keyword>
<protein>
    <submittedName>
        <fullName evidence="4">Uncharacterized protein LOC108566545</fullName>
    </submittedName>
</protein>
<name>A0ABM1N564_NICVS</name>
<gene>
    <name evidence="4" type="primary">LOC108566545</name>
</gene>
<keyword evidence="1" id="KW-0812">Transmembrane</keyword>
<dbReference type="GeneID" id="108566545"/>
<feature type="transmembrane region" description="Helical" evidence="1">
    <location>
        <begin position="48"/>
        <end position="67"/>
    </location>
</feature>
<keyword evidence="1" id="KW-0472">Membrane</keyword>
<evidence type="ECO:0000256" key="1">
    <source>
        <dbReference type="SAM" id="Phobius"/>
    </source>
</evidence>
<dbReference type="Proteomes" id="UP000695000">
    <property type="component" value="Unplaced"/>
</dbReference>